<feature type="non-terminal residue" evidence="2">
    <location>
        <position position="1"/>
    </location>
</feature>
<dbReference type="EMBL" id="LXQA010152573">
    <property type="protein sequence ID" value="MCI26319.1"/>
    <property type="molecule type" value="Genomic_DNA"/>
</dbReference>
<name>A0A392QQS9_9FABA</name>
<evidence type="ECO:0000313" key="2">
    <source>
        <dbReference type="EMBL" id="MCI26319.1"/>
    </source>
</evidence>
<sequence length="120" mass="12733">YEDLKPPTSPTPRQSSSNDKPLTASTVVEPVPPSTEDNVAEKSPSQDSTSSNSPYHVYADFKPPSSPSPSKPITSSVGEVPKIDAVSSNGPAQLSVEDKPKEDDGQQLNEPKSRPLSPYA</sequence>
<feature type="region of interest" description="Disordered" evidence="1">
    <location>
        <begin position="1"/>
        <end position="120"/>
    </location>
</feature>
<reference evidence="2 3" key="1">
    <citation type="journal article" date="2018" name="Front. Plant Sci.">
        <title>Red Clover (Trifolium pratense) and Zigzag Clover (T. medium) - A Picture of Genomic Similarities and Differences.</title>
        <authorList>
            <person name="Dluhosova J."/>
            <person name="Istvanek J."/>
            <person name="Nedelnik J."/>
            <person name="Repkova J."/>
        </authorList>
    </citation>
    <scope>NUCLEOTIDE SEQUENCE [LARGE SCALE GENOMIC DNA]</scope>
    <source>
        <strain evidence="3">cv. 10/8</strain>
        <tissue evidence="2">Leaf</tissue>
    </source>
</reference>
<evidence type="ECO:0000256" key="1">
    <source>
        <dbReference type="SAM" id="MobiDB-lite"/>
    </source>
</evidence>
<dbReference type="Proteomes" id="UP000265520">
    <property type="component" value="Unassembled WGS sequence"/>
</dbReference>
<organism evidence="2 3">
    <name type="scientific">Trifolium medium</name>
    <dbReference type="NCBI Taxonomy" id="97028"/>
    <lineage>
        <taxon>Eukaryota</taxon>
        <taxon>Viridiplantae</taxon>
        <taxon>Streptophyta</taxon>
        <taxon>Embryophyta</taxon>
        <taxon>Tracheophyta</taxon>
        <taxon>Spermatophyta</taxon>
        <taxon>Magnoliopsida</taxon>
        <taxon>eudicotyledons</taxon>
        <taxon>Gunneridae</taxon>
        <taxon>Pentapetalae</taxon>
        <taxon>rosids</taxon>
        <taxon>fabids</taxon>
        <taxon>Fabales</taxon>
        <taxon>Fabaceae</taxon>
        <taxon>Papilionoideae</taxon>
        <taxon>50 kb inversion clade</taxon>
        <taxon>NPAAA clade</taxon>
        <taxon>Hologalegina</taxon>
        <taxon>IRL clade</taxon>
        <taxon>Trifolieae</taxon>
        <taxon>Trifolium</taxon>
    </lineage>
</organism>
<feature type="non-terminal residue" evidence="2">
    <location>
        <position position="120"/>
    </location>
</feature>
<comment type="caution">
    <text evidence="2">The sequence shown here is derived from an EMBL/GenBank/DDBJ whole genome shotgun (WGS) entry which is preliminary data.</text>
</comment>
<proteinExistence type="predicted"/>
<keyword evidence="3" id="KW-1185">Reference proteome</keyword>
<evidence type="ECO:0000313" key="3">
    <source>
        <dbReference type="Proteomes" id="UP000265520"/>
    </source>
</evidence>
<accession>A0A392QQS9</accession>
<dbReference type="AlphaFoldDB" id="A0A392QQS9"/>
<protein>
    <submittedName>
        <fullName evidence="2">Protein TIC 62 chloroplastic-like</fullName>
    </submittedName>
</protein>
<feature type="compositionally biased region" description="Low complexity" evidence="1">
    <location>
        <begin position="43"/>
        <end position="53"/>
    </location>
</feature>